<feature type="region of interest" description="Disordered" evidence="2">
    <location>
        <begin position="719"/>
        <end position="744"/>
    </location>
</feature>
<dbReference type="InterPro" id="IPR003344">
    <property type="entry name" value="Big_1_dom"/>
</dbReference>
<dbReference type="Pfam" id="PF02369">
    <property type="entry name" value="Big_1"/>
    <property type="match status" value="1"/>
</dbReference>
<evidence type="ECO:0000256" key="2">
    <source>
        <dbReference type="SAM" id="MobiDB-lite"/>
    </source>
</evidence>
<dbReference type="Gene3D" id="2.60.40.10">
    <property type="entry name" value="Immunoglobulins"/>
    <property type="match status" value="1"/>
</dbReference>
<evidence type="ECO:0000256" key="1">
    <source>
        <dbReference type="ARBA" id="ARBA00010116"/>
    </source>
</evidence>
<dbReference type="RefSeq" id="WP_097655122.1">
    <property type="nucleotide sequence ID" value="NZ_LYXE01000182.1"/>
</dbReference>
<accession>A0A2H3L0S0</accession>
<gene>
    <name evidence="4" type="ORF">A9Q02_05790</name>
</gene>
<evidence type="ECO:0000313" key="5">
    <source>
        <dbReference type="Proteomes" id="UP000220922"/>
    </source>
</evidence>
<organism evidence="4 5">
    <name type="scientific">Candidatus Chloroploca asiatica</name>
    <dbReference type="NCBI Taxonomy" id="1506545"/>
    <lineage>
        <taxon>Bacteria</taxon>
        <taxon>Bacillati</taxon>
        <taxon>Chloroflexota</taxon>
        <taxon>Chloroflexia</taxon>
        <taxon>Chloroflexales</taxon>
        <taxon>Chloroflexineae</taxon>
        <taxon>Oscillochloridaceae</taxon>
        <taxon>Candidatus Chloroploca</taxon>
    </lineage>
</organism>
<comment type="caution">
    <text evidence="4">The sequence shown here is derived from an EMBL/GenBank/DDBJ whole genome shotgun (WGS) entry which is preliminary data.</text>
</comment>
<reference evidence="4 5" key="1">
    <citation type="submission" date="2016-05" db="EMBL/GenBank/DDBJ databases">
        <authorList>
            <person name="Lavstsen T."/>
            <person name="Jespersen J.S."/>
        </authorList>
    </citation>
    <scope>NUCLEOTIDE SEQUENCE [LARGE SCALE GENOMIC DNA]</scope>
    <source>
        <strain evidence="4 5">B7-9</strain>
    </source>
</reference>
<dbReference type="Proteomes" id="UP000220922">
    <property type="component" value="Unassembled WGS sequence"/>
</dbReference>
<evidence type="ECO:0000313" key="4">
    <source>
        <dbReference type="EMBL" id="PDV96737.1"/>
    </source>
</evidence>
<proteinExistence type="inferred from homology"/>
<dbReference type="InterPro" id="IPR013783">
    <property type="entry name" value="Ig-like_fold"/>
</dbReference>
<dbReference type="PROSITE" id="PS51127">
    <property type="entry name" value="BIG1"/>
    <property type="match status" value="1"/>
</dbReference>
<dbReference type="SUPFAM" id="SSF49373">
    <property type="entry name" value="Invasin/intimin cell-adhesion fragments"/>
    <property type="match status" value="1"/>
</dbReference>
<protein>
    <recommendedName>
        <fullName evidence="3">Big-1 domain-containing protein</fullName>
    </recommendedName>
</protein>
<dbReference type="EMBL" id="LYXE01000182">
    <property type="protein sequence ID" value="PDV96737.1"/>
    <property type="molecule type" value="Genomic_DNA"/>
</dbReference>
<name>A0A2H3L0S0_9CHLR</name>
<dbReference type="AlphaFoldDB" id="A0A2H3L0S0"/>
<dbReference type="OrthoDB" id="166985at2"/>
<comment type="similarity">
    <text evidence="1">Belongs to the intimin/invasin family.</text>
</comment>
<evidence type="ECO:0000259" key="3">
    <source>
        <dbReference type="PROSITE" id="PS51127"/>
    </source>
</evidence>
<sequence length="1096" mass="117228">MGWPLPSIALRVTFVALILALLTVIVPITLPVAAQTLPARCANGGDYGTTLTTDTTWNEDVYLGRNLTLRNATLTIEPGVTVYFCGVFNLKIGDLFQPGRLVAVGTAEAPIVFEPAPTVDAWGWLYFEDSLAQTSLLQHAILRRGGANAPSNPDAATIYISNRHSQPALASPVLDQVRVEASASNGIFIYPNVENDPTPPALSRVTITSSARAPIRMAAAAASGLGEGIVTTDNAIERLQILGDNLLGSMYFNQYWRNHPTPYEILGSLALRNRDPARAFSTWEIAPGTTLLIHENRNFSIGALSNDARLIARGTPDAPITFTRANDQVAQWGQISFNNFSTADSELHWVNLLYGGGVPNESQNYGVLNQTGTGTLTLDHVTIKFSKNAALYAGGNAKVGGFQISDSVFEFNRIGLNLWDARGVVRGSRFSNHSEDAIRNNRANTLCFDAAGNWWGTATGPVDASASTRDACAPGGRSNAGNGERVSDGVIYWPWLQDVDGVPQDRSSITPDGGFWIIADGQDQGQLTVTLRDAEGAPLVGKEVRLETTRGLLAQPEAPTDTNGRTTATITSTTAGEATITGFNVTDNTSLETQTSVVFWQGSGNTGGLVQAGGTPYARPDLLVEGEPFEVGFPITFRLPLRNTNSTPLDVEVAFRVSNFGIGQVWTPVVTRSYTLAPGESWNAQGGYLPPDTAHRCVAYEVNFTTTTSQALLANSGRFAGQRNPKSTAPPKAPPPECNTDATKLIPRSTGLKGVRKHGKNMQQQMQQVICVVKRNLNIGGNLLASSRMYETLVTPRSFEAQPLLADDEVTAAQAQAGTAIANTVAQLNGLESALLATYERMQQASQAQDWQAALRQTEAYRAFQVERATLLDQLATAADDLVSANLAAGEDPGFSPDEYRAYLAELKADGYDAETIAFHRASGLSEAEITAMLQTEIATLEQGLPTTSTSLNGILRNLATESRATAQALRIFLQPATLAADATTLTTVASNSIPFVVGNPTDSEATVTLVIRPVDLPLHWRASLNQTALRLAAGEQSQAILTLDPGGQPVLQDTDLQVAVEGYINGELIGGVLISQRVPGNVTTTNRVYLPLVQR</sequence>
<dbReference type="InterPro" id="IPR008964">
    <property type="entry name" value="Invasin/intimin_cell_adhesion"/>
</dbReference>
<dbReference type="SMART" id="SM00634">
    <property type="entry name" value="BID_1"/>
    <property type="match status" value="1"/>
</dbReference>
<feature type="domain" description="Big-1" evidence="3">
    <location>
        <begin position="504"/>
        <end position="600"/>
    </location>
</feature>
<keyword evidence="5" id="KW-1185">Reference proteome</keyword>